<dbReference type="Pfam" id="PF00072">
    <property type="entry name" value="Response_reg"/>
    <property type="match status" value="1"/>
</dbReference>
<dbReference type="SUPFAM" id="SSF52172">
    <property type="entry name" value="CheY-like"/>
    <property type="match status" value="1"/>
</dbReference>
<dbReference type="EMBL" id="JWIC01000005">
    <property type="protein sequence ID" value="KID57289.1"/>
    <property type="molecule type" value="Genomic_DNA"/>
</dbReference>
<dbReference type="RefSeq" id="WP_039609062.1">
    <property type="nucleotide sequence ID" value="NZ_JWIC01000005.1"/>
</dbReference>
<gene>
    <name evidence="3" type="ORF">JF50_08670</name>
</gene>
<evidence type="ECO:0000313" key="3">
    <source>
        <dbReference type="EMBL" id="KID57289.1"/>
    </source>
</evidence>
<name>A0A0C1MJT5_9GAMM</name>
<dbReference type="Proteomes" id="UP000031327">
    <property type="component" value="Unassembled WGS sequence"/>
</dbReference>
<dbReference type="PROSITE" id="PS50110">
    <property type="entry name" value="RESPONSE_REGULATORY"/>
    <property type="match status" value="1"/>
</dbReference>
<dbReference type="InterPro" id="IPR011006">
    <property type="entry name" value="CheY-like_superfamily"/>
</dbReference>
<comment type="caution">
    <text evidence="3">The sequence shown here is derived from an EMBL/GenBank/DDBJ whole genome shotgun (WGS) entry which is preliminary data.</text>
</comment>
<evidence type="ECO:0000259" key="2">
    <source>
        <dbReference type="PROSITE" id="PS50110"/>
    </source>
</evidence>
<evidence type="ECO:0000256" key="1">
    <source>
        <dbReference type="PROSITE-ProRule" id="PRU00169"/>
    </source>
</evidence>
<dbReference type="GO" id="GO:0000160">
    <property type="term" value="P:phosphorelay signal transduction system"/>
    <property type="evidence" value="ECO:0007669"/>
    <property type="project" value="InterPro"/>
</dbReference>
<accession>A0A0C1MJT5</accession>
<feature type="domain" description="Response regulatory" evidence="2">
    <location>
        <begin position="7"/>
        <end position="126"/>
    </location>
</feature>
<evidence type="ECO:0000313" key="4">
    <source>
        <dbReference type="Proteomes" id="UP000031327"/>
    </source>
</evidence>
<dbReference type="AlphaFoldDB" id="A0A0C1MJT5"/>
<dbReference type="CDD" id="cd00156">
    <property type="entry name" value="REC"/>
    <property type="match status" value="1"/>
</dbReference>
<reference evidence="3 4" key="1">
    <citation type="submission" date="2014-12" db="EMBL/GenBank/DDBJ databases">
        <title>Draft Genome Sequence of Pseudoalteromonas luteoviolacea HI1.</title>
        <authorList>
            <person name="Asahina A.Y."/>
            <person name="Hadfield M.G."/>
        </authorList>
    </citation>
    <scope>NUCLEOTIDE SEQUENCE [LARGE SCALE GENOMIC DNA]</scope>
    <source>
        <strain evidence="3 4">HI1</strain>
    </source>
</reference>
<feature type="modified residue" description="4-aspartylphosphate" evidence="1">
    <location>
        <position position="57"/>
    </location>
</feature>
<keyword evidence="1" id="KW-0597">Phosphoprotein</keyword>
<organism evidence="3 4">
    <name type="scientific">Pseudoalteromonas luteoviolacea</name>
    <dbReference type="NCBI Taxonomy" id="43657"/>
    <lineage>
        <taxon>Bacteria</taxon>
        <taxon>Pseudomonadati</taxon>
        <taxon>Pseudomonadota</taxon>
        <taxon>Gammaproteobacteria</taxon>
        <taxon>Alteromonadales</taxon>
        <taxon>Pseudoalteromonadaceae</taxon>
        <taxon>Pseudoalteromonas</taxon>
    </lineage>
</organism>
<dbReference type="InterPro" id="IPR001789">
    <property type="entry name" value="Sig_transdc_resp-reg_receiver"/>
</dbReference>
<sequence length="516" mass="59971">MHYSDLKIAIVDDNSDNIRFLEALLNKQGVSHVRSYRSGQAFERSAKQNTYDIVFLDNRVDTIKNLYDLVSELVYNETLPPTTRLVYMAKRQSAFDYACEYPFHSNQLLEVPYTPQDLATILKEHTLQVKEFKLAYQFIRAKKYKKALLKLKELRNQEYPNYLKKARNQLLVNLLLKLGHYSLAKKLLLPLADRNIQWAKWSLFHVNYELKDFAACKAFLSEPQTRQDYPIRVFYWQIYIAFQTDNRDLATAQVLAFPVEDMSPSMFRLSLMVLHVCKEHDAIDNLIKRKERTYSEDPALSTLLSALSIKIRFLETLDIKDTIDPKVLKSIQNDLKSAITRHASNMQKYCADEFNLLLIMMMLLEGKDTDASAKLLQLSQSMLDDPSVATIIAFLFYLVNDMDHSKEMLFNAHKALGKQHRNSHYVLAGLMHREVFAKIYKDETDQQEAYMMFASRLFDSGEYRDTIKMCSKALRSGINDQALNDLLLRSSREAGLKEQDYIHYLNLGKPRVTIVS</sequence>
<proteinExistence type="predicted"/>
<dbReference type="Gene3D" id="3.40.50.2300">
    <property type="match status" value="1"/>
</dbReference>
<dbReference type="OrthoDB" id="6308462at2"/>
<protein>
    <recommendedName>
        <fullName evidence="2">Response regulatory domain-containing protein</fullName>
    </recommendedName>
</protein>